<evidence type="ECO:0000256" key="6">
    <source>
        <dbReference type="ARBA" id="ARBA00023212"/>
    </source>
</evidence>
<dbReference type="STRING" id="1965070.A0A443R747"/>
<feature type="coiled-coil region" evidence="7">
    <location>
        <begin position="170"/>
        <end position="232"/>
    </location>
</feature>
<feature type="domain" description="Transforming acidic coiled-coil-containing protein C-terminal" evidence="8">
    <location>
        <begin position="120"/>
        <end position="314"/>
    </location>
</feature>
<keyword evidence="4" id="KW-0597">Phosphoprotein</keyword>
<dbReference type="GO" id="GO:0007052">
    <property type="term" value="P:mitotic spindle organization"/>
    <property type="evidence" value="ECO:0007669"/>
    <property type="project" value="InterPro"/>
</dbReference>
<evidence type="ECO:0000256" key="2">
    <source>
        <dbReference type="ARBA" id="ARBA00009423"/>
    </source>
</evidence>
<evidence type="ECO:0000313" key="9">
    <source>
        <dbReference type="EMBL" id="RWS11082.1"/>
    </source>
</evidence>
<evidence type="ECO:0000256" key="5">
    <source>
        <dbReference type="ARBA" id="ARBA00023054"/>
    </source>
</evidence>
<dbReference type="InterPro" id="IPR039915">
    <property type="entry name" value="TACC"/>
</dbReference>
<comment type="subcellular location">
    <subcellularLocation>
        <location evidence="1">Cytoplasm</location>
        <location evidence="1">Cytoskeleton</location>
    </subcellularLocation>
</comment>
<gene>
    <name evidence="9" type="ORF">B4U79_05560</name>
</gene>
<dbReference type="PANTHER" id="PTHR13924:SF10">
    <property type="entry name" value="TRANSFORMING ACIDIC COILED-COIL PROTEIN, ISOFORM K"/>
    <property type="match status" value="1"/>
</dbReference>
<evidence type="ECO:0000256" key="3">
    <source>
        <dbReference type="ARBA" id="ARBA00022490"/>
    </source>
</evidence>
<comment type="caution">
    <text evidence="9">The sequence shown here is derived from an EMBL/GenBank/DDBJ whole genome shotgun (WGS) entry which is preliminary data.</text>
</comment>
<keyword evidence="3" id="KW-0963">Cytoplasm</keyword>
<dbReference type="Gene3D" id="1.20.5.1700">
    <property type="match status" value="1"/>
</dbReference>
<protein>
    <submittedName>
        <fullName evidence="9">Transforming acidic coiled-coil-containing protein 3-like protein</fullName>
    </submittedName>
</protein>
<feature type="coiled-coil region" evidence="7">
    <location>
        <begin position="269"/>
        <end position="317"/>
    </location>
</feature>
<evidence type="ECO:0000256" key="7">
    <source>
        <dbReference type="SAM" id="Coils"/>
    </source>
</evidence>
<evidence type="ECO:0000256" key="1">
    <source>
        <dbReference type="ARBA" id="ARBA00004245"/>
    </source>
</evidence>
<dbReference type="Proteomes" id="UP000285301">
    <property type="component" value="Unassembled WGS sequence"/>
</dbReference>
<evidence type="ECO:0000259" key="8">
    <source>
        <dbReference type="Pfam" id="PF05010"/>
    </source>
</evidence>
<evidence type="ECO:0000256" key="4">
    <source>
        <dbReference type="ARBA" id="ARBA00022553"/>
    </source>
</evidence>
<sequence length="319" mass="35471">MNSTFVVDGVDENVNPVSSEEQRMIQPSIQASLTPLKSGSDSGDDLINWLTPPTSAANATLIALNASTPSSNGSVFGDLRSRPDVLLSSTAITANGSGGNGKSALDSEAISALRMQELALQEQLITREQELCRAKCESDEYKRKCKQYFDVICELCSMGKDMMTAFREAVNEQESEKRCLISKVNGLTKEKDQALEDVQGVENSFAELHRRYEKMKAALESSKQNEEILMNQFYETQEKLKEKDELYETLRSKAEADFANANTLVENAKKSTEREITVLKAQLKKAEMKINGLQSQLDQKNVENAELTQMVDDLTKLKC</sequence>
<keyword evidence="5 7" id="KW-0175">Coiled coil</keyword>
<dbReference type="InterPro" id="IPR007707">
    <property type="entry name" value="TACC_C"/>
</dbReference>
<dbReference type="OrthoDB" id="10255048at2759"/>
<dbReference type="EMBL" id="NCKU01001846">
    <property type="protein sequence ID" value="RWS11082.1"/>
    <property type="molecule type" value="Genomic_DNA"/>
</dbReference>
<name>A0A443R747_9ACAR</name>
<keyword evidence="6" id="KW-0206">Cytoskeleton</keyword>
<evidence type="ECO:0000313" key="10">
    <source>
        <dbReference type="Proteomes" id="UP000285301"/>
    </source>
</evidence>
<keyword evidence="10" id="KW-1185">Reference proteome</keyword>
<comment type="similarity">
    <text evidence="2">Belongs to the TACC family.</text>
</comment>
<proteinExistence type="inferred from homology"/>
<accession>A0A443R747</accession>
<reference evidence="9 10" key="1">
    <citation type="journal article" date="2018" name="Gigascience">
        <title>Genomes of trombidid mites reveal novel predicted allergens and laterally-transferred genes associated with secondary metabolism.</title>
        <authorList>
            <person name="Dong X."/>
            <person name="Chaisiri K."/>
            <person name="Xia D."/>
            <person name="Armstrong S.D."/>
            <person name="Fang Y."/>
            <person name="Donnelly M.J."/>
            <person name="Kadowaki T."/>
            <person name="McGarry J.W."/>
            <person name="Darby A.C."/>
            <person name="Makepeace B.L."/>
        </authorList>
    </citation>
    <scope>NUCLEOTIDE SEQUENCE [LARGE SCALE GENOMIC DNA]</scope>
    <source>
        <strain evidence="9">UoL-WK</strain>
    </source>
</reference>
<dbReference type="Gene3D" id="1.20.5.4090">
    <property type="match status" value="1"/>
</dbReference>
<dbReference type="AlphaFoldDB" id="A0A443R747"/>
<dbReference type="Pfam" id="PF05010">
    <property type="entry name" value="TACC_C"/>
    <property type="match status" value="1"/>
</dbReference>
<organism evidence="9 10">
    <name type="scientific">Dinothrombium tinctorium</name>
    <dbReference type="NCBI Taxonomy" id="1965070"/>
    <lineage>
        <taxon>Eukaryota</taxon>
        <taxon>Metazoa</taxon>
        <taxon>Ecdysozoa</taxon>
        <taxon>Arthropoda</taxon>
        <taxon>Chelicerata</taxon>
        <taxon>Arachnida</taxon>
        <taxon>Acari</taxon>
        <taxon>Acariformes</taxon>
        <taxon>Trombidiformes</taxon>
        <taxon>Prostigmata</taxon>
        <taxon>Anystina</taxon>
        <taxon>Parasitengona</taxon>
        <taxon>Trombidioidea</taxon>
        <taxon>Trombidiidae</taxon>
        <taxon>Dinothrombium</taxon>
    </lineage>
</organism>
<dbReference type="PANTHER" id="PTHR13924">
    <property type="entry name" value="TRANSFORMING ACIDIC COILED-COIL CONTAINING PROTEIN 1/2"/>
    <property type="match status" value="1"/>
</dbReference>
<dbReference type="GO" id="GO:0005737">
    <property type="term" value="C:cytoplasm"/>
    <property type="evidence" value="ECO:0007669"/>
    <property type="project" value="TreeGrafter"/>
</dbReference>
<dbReference type="GO" id="GO:0005856">
    <property type="term" value="C:cytoskeleton"/>
    <property type="evidence" value="ECO:0007669"/>
    <property type="project" value="UniProtKB-SubCell"/>
</dbReference>